<feature type="domain" description="Ketopantoate reductase C-terminal" evidence="13">
    <location>
        <begin position="175"/>
        <end position="292"/>
    </location>
</feature>
<dbReference type="KEGG" id="nmk:CHR53_09175"/>
<comment type="pathway">
    <text evidence="2 11">Cofactor biosynthesis; (R)-pantothenate biosynthesis; (R)-pantoate from 3-methyl-2-oxobutanoate: step 2/2.</text>
</comment>
<evidence type="ECO:0000256" key="10">
    <source>
        <dbReference type="ARBA" id="ARBA00048793"/>
    </source>
</evidence>
<dbReference type="GO" id="GO:0008677">
    <property type="term" value="F:2-dehydropantoate 2-reductase activity"/>
    <property type="evidence" value="ECO:0007669"/>
    <property type="project" value="UniProtKB-EC"/>
</dbReference>
<keyword evidence="7 11" id="KW-0521">NADP</keyword>
<keyword evidence="8 11" id="KW-0560">Oxidoreductase</keyword>
<evidence type="ECO:0000256" key="9">
    <source>
        <dbReference type="ARBA" id="ARBA00032024"/>
    </source>
</evidence>
<reference evidence="14 15" key="1">
    <citation type="submission" date="2017-07" db="EMBL/GenBank/DDBJ databases">
        <title>The complete genome sequence of Bacillus mesonae strain H20-5, an efficient strain improving plant abiotic stress resistance.</title>
        <authorList>
            <person name="Kim S.Y."/>
            <person name="Song H."/>
            <person name="Sang M.K."/>
            <person name="Weon H.-Y."/>
            <person name="Song J."/>
        </authorList>
    </citation>
    <scope>NUCLEOTIDE SEQUENCE [LARGE SCALE GENOMIC DNA]</scope>
    <source>
        <strain evidence="14 15">H20-5</strain>
    </source>
</reference>
<dbReference type="EMBL" id="CP022572">
    <property type="protein sequence ID" value="AZU61419.1"/>
    <property type="molecule type" value="Genomic_DNA"/>
</dbReference>
<dbReference type="OrthoDB" id="9800163at2"/>
<gene>
    <name evidence="14" type="ORF">CHR53_09175</name>
</gene>
<dbReference type="NCBIfam" id="TIGR00745">
    <property type="entry name" value="apbA_panE"/>
    <property type="match status" value="1"/>
</dbReference>
<dbReference type="RefSeq" id="WP_127486274.1">
    <property type="nucleotide sequence ID" value="NZ_CP022572.1"/>
</dbReference>
<dbReference type="Pfam" id="PF08546">
    <property type="entry name" value="ApbA_C"/>
    <property type="match status" value="1"/>
</dbReference>
<dbReference type="PANTHER" id="PTHR43765:SF2">
    <property type="entry name" value="2-DEHYDROPANTOATE 2-REDUCTASE"/>
    <property type="match status" value="1"/>
</dbReference>
<name>A0A3Q9QSY4_9BACI</name>
<dbReference type="Pfam" id="PF02558">
    <property type="entry name" value="ApbA"/>
    <property type="match status" value="1"/>
</dbReference>
<keyword evidence="15" id="KW-1185">Reference proteome</keyword>
<dbReference type="Gene3D" id="3.40.50.720">
    <property type="entry name" value="NAD(P)-binding Rossmann-like Domain"/>
    <property type="match status" value="1"/>
</dbReference>
<proteinExistence type="inferred from homology"/>
<dbReference type="InterPro" id="IPR013752">
    <property type="entry name" value="KPA_reductase"/>
</dbReference>
<evidence type="ECO:0000313" key="14">
    <source>
        <dbReference type="EMBL" id="AZU61419.1"/>
    </source>
</evidence>
<evidence type="ECO:0000256" key="7">
    <source>
        <dbReference type="ARBA" id="ARBA00022857"/>
    </source>
</evidence>
<dbReference type="InterPro" id="IPR013332">
    <property type="entry name" value="KPR_N"/>
</dbReference>
<evidence type="ECO:0000256" key="4">
    <source>
        <dbReference type="ARBA" id="ARBA00013014"/>
    </source>
</evidence>
<evidence type="ECO:0000256" key="5">
    <source>
        <dbReference type="ARBA" id="ARBA00019465"/>
    </source>
</evidence>
<evidence type="ECO:0000259" key="13">
    <source>
        <dbReference type="Pfam" id="PF08546"/>
    </source>
</evidence>
<evidence type="ECO:0000256" key="3">
    <source>
        <dbReference type="ARBA" id="ARBA00007870"/>
    </source>
</evidence>
<dbReference type="InterPro" id="IPR003710">
    <property type="entry name" value="ApbA"/>
</dbReference>
<sequence length="300" mass="33556">MKVGVVGAGSIGLLFAAYLSRRFNVTVYTRTEAQASEINKFGILLKNSGRTISFVTALPFSEWQGMEDLSIITVKQYQLDDIIGRILQMPAEPENLLFLQNGMGHLEKLQSLAVPNLFVGTIEHGALRENSYTVSHNGFGVTNIAVFRGDSNQLFRFISSAPEEFPFVFKERYEDMLLNKLIANAVINPLTAILKVENGDLIENPYYLKVLDSLFTEIAAVLELDNAQSDLERVINICRTTAENRSSMLKDLEANRLTEIDAILGYILAKANKQDRKVPLLESLYYIIKGKENGGREVVK</sequence>
<dbReference type="EC" id="1.1.1.169" evidence="4 11"/>
<evidence type="ECO:0000256" key="2">
    <source>
        <dbReference type="ARBA" id="ARBA00004994"/>
    </source>
</evidence>
<protein>
    <recommendedName>
        <fullName evidence="5 11">2-dehydropantoate 2-reductase</fullName>
        <ecNumber evidence="4 11">1.1.1.169</ecNumber>
    </recommendedName>
    <alternativeName>
        <fullName evidence="9 11">Ketopantoate reductase</fullName>
    </alternativeName>
</protein>
<organism evidence="14 15">
    <name type="scientific">Neobacillus mesonae</name>
    <dbReference type="NCBI Taxonomy" id="1193713"/>
    <lineage>
        <taxon>Bacteria</taxon>
        <taxon>Bacillati</taxon>
        <taxon>Bacillota</taxon>
        <taxon>Bacilli</taxon>
        <taxon>Bacillales</taxon>
        <taxon>Bacillaceae</taxon>
        <taxon>Neobacillus</taxon>
    </lineage>
</organism>
<accession>A0A3Q9QSY4</accession>
<dbReference type="InterPro" id="IPR013328">
    <property type="entry name" value="6PGD_dom2"/>
</dbReference>
<dbReference type="STRING" id="1193713.GCA_001636315_04271"/>
<dbReference type="Proteomes" id="UP000282892">
    <property type="component" value="Chromosome"/>
</dbReference>
<dbReference type="GO" id="GO:0015940">
    <property type="term" value="P:pantothenate biosynthetic process"/>
    <property type="evidence" value="ECO:0007669"/>
    <property type="project" value="UniProtKB-UniPathway"/>
</dbReference>
<dbReference type="InterPro" id="IPR036291">
    <property type="entry name" value="NAD(P)-bd_dom_sf"/>
</dbReference>
<dbReference type="PANTHER" id="PTHR43765">
    <property type="entry name" value="2-DEHYDROPANTOATE 2-REDUCTASE-RELATED"/>
    <property type="match status" value="1"/>
</dbReference>
<dbReference type="InterPro" id="IPR050838">
    <property type="entry name" value="Ketopantoate_reductase"/>
</dbReference>
<dbReference type="NCBIfam" id="NF005093">
    <property type="entry name" value="PRK06522.2-4"/>
    <property type="match status" value="1"/>
</dbReference>
<feature type="domain" description="Ketopantoate reductase N-terminal" evidence="12">
    <location>
        <begin position="3"/>
        <end position="147"/>
    </location>
</feature>
<comment type="catalytic activity">
    <reaction evidence="10 11">
        <text>(R)-pantoate + NADP(+) = 2-dehydropantoate + NADPH + H(+)</text>
        <dbReference type="Rhea" id="RHEA:16233"/>
        <dbReference type="ChEBI" id="CHEBI:11561"/>
        <dbReference type="ChEBI" id="CHEBI:15378"/>
        <dbReference type="ChEBI" id="CHEBI:15980"/>
        <dbReference type="ChEBI" id="CHEBI:57783"/>
        <dbReference type="ChEBI" id="CHEBI:58349"/>
        <dbReference type="EC" id="1.1.1.169"/>
    </reaction>
</comment>
<dbReference type="AlphaFoldDB" id="A0A3Q9QSY4"/>
<dbReference type="SUPFAM" id="SSF51735">
    <property type="entry name" value="NAD(P)-binding Rossmann-fold domains"/>
    <property type="match status" value="1"/>
</dbReference>
<keyword evidence="6 11" id="KW-0566">Pantothenate biosynthesis</keyword>
<evidence type="ECO:0000313" key="15">
    <source>
        <dbReference type="Proteomes" id="UP000282892"/>
    </source>
</evidence>
<evidence type="ECO:0000259" key="12">
    <source>
        <dbReference type="Pfam" id="PF02558"/>
    </source>
</evidence>
<comment type="similarity">
    <text evidence="3 11">Belongs to the ketopantoate reductase family.</text>
</comment>
<dbReference type="GO" id="GO:0050661">
    <property type="term" value="F:NADP binding"/>
    <property type="evidence" value="ECO:0007669"/>
    <property type="project" value="TreeGrafter"/>
</dbReference>
<dbReference type="InterPro" id="IPR008927">
    <property type="entry name" value="6-PGluconate_DH-like_C_sf"/>
</dbReference>
<evidence type="ECO:0000256" key="11">
    <source>
        <dbReference type="RuleBase" id="RU362068"/>
    </source>
</evidence>
<dbReference type="UniPathway" id="UPA00028">
    <property type="reaction ID" value="UER00004"/>
</dbReference>
<comment type="function">
    <text evidence="1 11">Catalyzes the NADPH-dependent reduction of ketopantoate into pantoic acid.</text>
</comment>
<evidence type="ECO:0000256" key="1">
    <source>
        <dbReference type="ARBA" id="ARBA00002919"/>
    </source>
</evidence>
<evidence type="ECO:0000256" key="8">
    <source>
        <dbReference type="ARBA" id="ARBA00023002"/>
    </source>
</evidence>
<dbReference type="GO" id="GO:0005737">
    <property type="term" value="C:cytoplasm"/>
    <property type="evidence" value="ECO:0007669"/>
    <property type="project" value="TreeGrafter"/>
</dbReference>
<evidence type="ECO:0000256" key="6">
    <source>
        <dbReference type="ARBA" id="ARBA00022655"/>
    </source>
</evidence>
<dbReference type="SUPFAM" id="SSF48179">
    <property type="entry name" value="6-phosphogluconate dehydrogenase C-terminal domain-like"/>
    <property type="match status" value="1"/>
</dbReference>
<dbReference type="Gene3D" id="1.10.1040.10">
    <property type="entry name" value="N-(1-d-carboxylethyl)-l-norvaline Dehydrogenase, domain 2"/>
    <property type="match status" value="1"/>
</dbReference>